<dbReference type="Gene3D" id="3.30.9.10">
    <property type="entry name" value="D-Amino Acid Oxidase, subunit A, domain 2"/>
    <property type="match status" value="1"/>
</dbReference>
<dbReference type="InterPro" id="IPR006076">
    <property type="entry name" value="FAD-dep_OxRdtase"/>
</dbReference>
<evidence type="ECO:0000313" key="4">
    <source>
        <dbReference type="Proteomes" id="UP000501623"/>
    </source>
</evidence>
<keyword evidence="1" id="KW-1133">Transmembrane helix</keyword>
<dbReference type="Proteomes" id="UP000501623">
    <property type="component" value="Chromosome"/>
</dbReference>
<dbReference type="PANTHER" id="PTHR13847">
    <property type="entry name" value="SARCOSINE DEHYDROGENASE-RELATED"/>
    <property type="match status" value="1"/>
</dbReference>
<proteinExistence type="predicted"/>
<keyword evidence="1" id="KW-0812">Transmembrane</keyword>
<dbReference type="Gene3D" id="3.50.50.60">
    <property type="entry name" value="FAD/NAD(P)-binding domain"/>
    <property type="match status" value="1"/>
</dbReference>
<dbReference type="InterPro" id="IPR036188">
    <property type="entry name" value="FAD/NAD-bd_sf"/>
</dbReference>
<dbReference type="PANTHER" id="PTHR13847:SF281">
    <property type="entry name" value="FAD DEPENDENT OXIDOREDUCTASE DOMAIN-CONTAINING PROTEIN"/>
    <property type="match status" value="1"/>
</dbReference>
<dbReference type="SUPFAM" id="SSF51971">
    <property type="entry name" value="Nucleotide-binding domain"/>
    <property type="match status" value="1"/>
</dbReference>
<protein>
    <submittedName>
        <fullName evidence="3">FAD-binding oxidoreductase</fullName>
    </submittedName>
</protein>
<organism evidence="3 4">
    <name type="scientific">Hymenobacter taeanensis</name>
    <dbReference type="NCBI Taxonomy" id="2735321"/>
    <lineage>
        <taxon>Bacteria</taxon>
        <taxon>Pseudomonadati</taxon>
        <taxon>Bacteroidota</taxon>
        <taxon>Cytophagia</taxon>
        <taxon>Cytophagales</taxon>
        <taxon>Hymenobacteraceae</taxon>
        <taxon>Hymenobacter</taxon>
    </lineage>
</organism>
<dbReference type="GO" id="GO:0005737">
    <property type="term" value="C:cytoplasm"/>
    <property type="evidence" value="ECO:0007669"/>
    <property type="project" value="TreeGrafter"/>
</dbReference>
<evidence type="ECO:0000256" key="1">
    <source>
        <dbReference type="SAM" id="Phobius"/>
    </source>
</evidence>
<feature type="domain" description="FAD dependent oxidoreductase" evidence="2">
    <location>
        <begin position="17"/>
        <end position="374"/>
    </location>
</feature>
<dbReference type="AlphaFoldDB" id="A0A6M6BFT7"/>
<sequence>MNNLSYWEQQAFLHQPDVVIIGGGLVGLTAAIYTRQRRPTARVLVLERDVLPSGASTKNAGFACFGSVSELLEQEMRGGSEALLAVVEARWEGLRRLRELLGDDLIKYRPEGGYELFRPEEAKLAAACQQHMAYYNELLAPLIGTTNIFRDASHRIAALGLGGTAVMLENTAEGSLDTGQMMLALLRKAWEAGVTVLHGCPVLGVGVTAGAVQVQLEGVELQAGQVLLATNAFSRELLPDIDVVPGRGQVLVTEPLPGLQLPGSFHYDKGYYYFRQVGERVLLGGGRNLDFQAEETTQPGTTLLVQQRLEQLLYEVVVPGRHPKIDYRWSGVMGFGRELTPIIREVQPSLFVAVRCNGMGVAMGAGSGWQAAKLMG</sequence>
<keyword evidence="4" id="KW-1185">Reference proteome</keyword>
<evidence type="ECO:0000313" key="3">
    <source>
        <dbReference type="EMBL" id="QJX46870.1"/>
    </source>
</evidence>
<dbReference type="Pfam" id="PF01266">
    <property type="entry name" value="DAO"/>
    <property type="match status" value="1"/>
</dbReference>
<evidence type="ECO:0000259" key="2">
    <source>
        <dbReference type="Pfam" id="PF01266"/>
    </source>
</evidence>
<dbReference type="KEGG" id="hts:HMJ29_07960"/>
<gene>
    <name evidence="3" type="ORF">HMJ29_07960</name>
</gene>
<name>A0A6M6BFT7_9BACT</name>
<dbReference type="EMBL" id="CP053538">
    <property type="protein sequence ID" value="QJX46870.1"/>
    <property type="molecule type" value="Genomic_DNA"/>
</dbReference>
<dbReference type="RefSeq" id="WP_171590974.1">
    <property type="nucleotide sequence ID" value="NZ_CP053538.1"/>
</dbReference>
<feature type="transmembrane region" description="Helical" evidence="1">
    <location>
        <begin position="12"/>
        <end position="33"/>
    </location>
</feature>
<keyword evidence="1" id="KW-0472">Membrane</keyword>
<reference evidence="3 4" key="1">
    <citation type="submission" date="2020-05" db="EMBL/GenBank/DDBJ databases">
        <title>Complete genome sequence of Hymenobacter sp. TS19 in Coasted Sand Dune.</title>
        <authorList>
            <person name="Lee J.-H."/>
            <person name="Jung J.-H."/>
            <person name="Jeong S."/>
            <person name="Zhao L."/>
            <person name="Kim M.-K."/>
            <person name="Seo H.-S."/>
            <person name="Lim S."/>
        </authorList>
    </citation>
    <scope>NUCLEOTIDE SEQUENCE [LARGE SCALE GENOMIC DNA]</scope>
    <source>
        <strain evidence="3 4">TS19</strain>
    </source>
</reference>
<accession>A0A6M6BFT7</accession>